<keyword evidence="3" id="KW-1185">Reference proteome</keyword>
<feature type="chain" id="PRO_5046990534" description="M6 family metalloprotease domain-containing protein" evidence="1">
    <location>
        <begin position="26"/>
        <end position="492"/>
    </location>
</feature>
<organism evidence="2 3">
    <name type="scientific">Lysobacter brunescens</name>
    <dbReference type="NCBI Taxonomy" id="262323"/>
    <lineage>
        <taxon>Bacteria</taxon>
        <taxon>Pseudomonadati</taxon>
        <taxon>Pseudomonadota</taxon>
        <taxon>Gammaproteobacteria</taxon>
        <taxon>Lysobacterales</taxon>
        <taxon>Lysobacteraceae</taxon>
        <taxon>Lysobacter</taxon>
    </lineage>
</organism>
<dbReference type="Proteomes" id="UP001597110">
    <property type="component" value="Unassembled WGS sequence"/>
</dbReference>
<dbReference type="PANTHER" id="PTHR41775">
    <property type="entry name" value="SECRETED PROTEIN-RELATED"/>
    <property type="match status" value="1"/>
</dbReference>
<sequence>MSRILALTVPSAALLLAAVSIDAFGGPPQRSGKTGSAGAPLQGRLEMVWGDARPGSRAPHILEVNLVDDAGRRTPLDTAAAARAAGDLYGLYGRRVAVSFGLQKRAGTMPSRAQPDAIVPIDGLTASLRDARAGLASPTSVSTRAITGTTVWATLMCKFKDITTEQKARSFFQGQYGNTAGQLDHYWREVSYNKINLTGSAAYGWFTLPQNRAYYVTTGTDGKPKADLGKLFTDCTNAANASVNFAANGGLQGINMMFNGDLDGYAWGGGRCATLDGINKCWSTTWNPPWSFNNLAPLSHEMGHAYGLPHANNSDGDADTYDNPWDVMSDAWNNAVSNATYGSLPKHINIYSRDRLGWVDAARLRTVTHGSAATTYTLERASLAGSAYAQMIKLVVPGSTTRYYTIETRKRTGTYEANLAGDAVIIHSVDTARSQPAWSVDASSPPATVSNNEGSMFKVGEIWTTPEPLGSRFRVEVVSATTEGFRVKVSSL</sequence>
<gene>
    <name evidence="2" type="ORF">ACFQ0E_00985</name>
</gene>
<evidence type="ECO:0000313" key="2">
    <source>
        <dbReference type="EMBL" id="MFD0724162.1"/>
    </source>
</evidence>
<feature type="signal peptide" evidence="1">
    <location>
        <begin position="1"/>
        <end position="25"/>
    </location>
</feature>
<proteinExistence type="predicted"/>
<keyword evidence="1" id="KW-0732">Signal</keyword>
<dbReference type="SUPFAM" id="SSF55486">
    <property type="entry name" value="Metalloproteases ('zincins'), catalytic domain"/>
    <property type="match status" value="1"/>
</dbReference>
<dbReference type="EMBL" id="JBHTIF010000001">
    <property type="protein sequence ID" value="MFD0724162.1"/>
    <property type="molecule type" value="Genomic_DNA"/>
</dbReference>
<dbReference type="InterPro" id="IPR024079">
    <property type="entry name" value="MetalloPept_cat_dom_sf"/>
</dbReference>
<reference evidence="3" key="1">
    <citation type="journal article" date="2019" name="Int. J. Syst. Evol. Microbiol.">
        <title>The Global Catalogue of Microorganisms (GCM) 10K type strain sequencing project: providing services to taxonomists for standard genome sequencing and annotation.</title>
        <authorList>
            <consortium name="The Broad Institute Genomics Platform"/>
            <consortium name="The Broad Institute Genome Sequencing Center for Infectious Disease"/>
            <person name="Wu L."/>
            <person name="Ma J."/>
        </authorList>
    </citation>
    <scope>NUCLEOTIDE SEQUENCE [LARGE SCALE GENOMIC DNA]</scope>
    <source>
        <strain evidence="3">CCUG 55585</strain>
    </source>
</reference>
<evidence type="ECO:0000256" key="1">
    <source>
        <dbReference type="SAM" id="SignalP"/>
    </source>
</evidence>
<dbReference type="PANTHER" id="PTHR41775:SF1">
    <property type="entry name" value="PEPTIDASE M6-LIKE DOMAIN-CONTAINING PROTEIN"/>
    <property type="match status" value="1"/>
</dbReference>
<protein>
    <recommendedName>
        <fullName evidence="4">M6 family metalloprotease domain-containing protein</fullName>
    </recommendedName>
</protein>
<dbReference type="Gene3D" id="3.40.390.10">
    <property type="entry name" value="Collagenase (Catalytic Domain)"/>
    <property type="match status" value="1"/>
</dbReference>
<evidence type="ECO:0008006" key="4">
    <source>
        <dbReference type="Google" id="ProtNLM"/>
    </source>
</evidence>
<dbReference type="RefSeq" id="WP_386821839.1">
    <property type="nucleotide sequence ID" value="NZ_JBHTIF010000001.1"/>
</dbReference>
<accession>A0ABW2Y6Y4</accession>
<comment type="caution">
    <text evidence="2">The sequence shown here is derived from an EMBL/GenBank/DDBJ whole genome shotgun (WGS) entry which is preliminary data.</text>
</comment>
<name>A0ABW2Y6Y4_9GAMM</name>
<evidence type="ECO:0000313" key="3">
    <source>
        <dbReference type="Proteomes" id="UP001597110"/>
    </source>
</evidence>